<evidence type="ECO:0000256" key="5">
    <source>
        <dbReference type="SAM" id="MobiDB-lite"/>
    </source>
</evidence>
<dbReference type="InterPro" id="IPR010941">
    <property type="entry name" value="PhaC_N"/>
</dbReference>
<comment type="subcellular location">
    <subcellularLocation>
        <location evidence="1">Cytoplasm</location>
    </subcellularLocation>
</comment>
<dbReference type="InterPro" id="IPR000073">
    <property type="entry name" value="AB_hydrolase_1"/>
</dbReference>
<evidence type="ECO:0000313" key="9">
    <source>
        <dbReference type="Proteomes" id="UP000253345"/>
    </source>
</evidence>
<gene>
    <name evidence="8" type="ORF">DFP89_10410</name>
</gene>
<feature type="domain" description="AB hydrolase-1" evidence="6">
    <location>
        <begin position="490"/>
        <end position="731"/>
    </location>
</feature>
<accession>A0A368Z2F2</accession>
<dbReference type="EMBL" id="QPJL01000004">
    <property type="protein sequence ID" value="RCW86625.1"/>
    <property type="molecule type" value="Genomic_DNA"/>
</dbReference>
<evidence type="ECO:0000259" key="6">
    <source>
        <dbReference type="Pfam" id="PF00561"/>
    </source>
</evidence>
<evidence type="ECO:0000313" key="8">
    <source>
        <dbReference type="EMBL" id="RCW86625.1"/>
    </source>
</evidence>
<feature type="region of interest" description="Disordered" evidence="5">
    <location>
        <begin position="1"/>
        <end position="206"/>
    </location>
</feature>
<dbReference type="GO" id="GO:0005737">
    <property type="term" value="C:cytoplasm"/>
    <property type="evidence" value="ECO:0007669"/>
    <property type="project" value="UniProtKB-SubCell"/>
</dbReference>
<dbReference type="Pfam" id="PF07167">
    <property type="entry name" value="PhaC_N"/>
    <property type="match status" value="1"/>
</dbReference>
<dbReference type="GO" id="GO:0016746">
    <property type="term" value="F:acyltransferase activity"/>
    <property type="evidence" value="ECO:0007669"/>
    <property type="project" value="UniProtKB-KW"/>
</dbReference>
<evidence type="ECO:0000256" key="4">
    <source>
        <dbReference type="ARBA" id="ARBA00023315"/>
    </source>
</evidence>
<dbReference type="InterPro" id="IPR051321">
    <property type="entry name" value="PHA/PHB_synthase"/>
</dbReference>
<proteinExistence type="predicted"/>
<comment type="caution">
    <text evidence="8">The sequence shown here is derived from an EMBL/GenBank/DDBJ whole genome shotgun (WGS) entry which is preliminary data.</text>
</comment>
<dbReference type="Proteomes" id="UP000253345">
    <property type="component" value="Unassembled WGS sequence"/>
</dbReference>
<keyword evidence="9" id="KW-1185">Reference proteome</keyword>
<dbReference type="Gene3D" id="3.40.50.1820">
    <property type="entry name" value="alpha/beta hydrolase"/>
    <property type="match status" value="1"/>
</dbReference>
<feature type="compositionally biased region" description="Low complexity" evidence="5">
    <location>
        <begin position="100"/>
        <end position="114"/>
    </location>
</feature>
<organism evidence="8 9">
    <name type="scientific">Paracoccus lutimaris</name>
    <dbReference type="NCBI Taxonomy" id="1490030"/>
    <lineage>
        <taxon>Bacteria</taxon>
        <taxon>Pseudomonadati</taxon>
        <taxon>Pseudomonadota</taxon>
        <taxon>Alphaproteobacteria</taxon>
        <taxon>Rhodobacterales</taxon>
        <taxon>Paracoccaceae</taxon>
        <taxon>Paracoccus</taxon>
    </lineage>
</organism>
<sequence length="802" mass="86432">MARKNDKSGPGPVAETPAKPARRKADETAAGKAAKPGTPPKDAAKPARRASLAKGGVAKANEAKPAAKAAPKPAAKPADAAAKTAKGASAGKPAGREPAAKASSRNAATRARAAARSDTRTSTHRKTSAKAKPAAKPDPAELDAADAALRPVGAGTGGTKPARPTKAASPAAGRRVAKAASSPAPAPTPAPIPTPAPESQAGMDRGRSAAFAEAAFGVESRLPEQLAMNIERIESLTQRLISALAQRDKRSPGVEAPGAELFTTAATAWMKLLAEQPERVIGHQVSYWGETLRHFAEAQAALARGGLQAPPSEGPKDRRFANPLWESHPFFNFIKRQYQINAQALEDAASALDLPEMSDRRRIEWFTRQIIDMMAPTNFLATNPDALEKALETEGESLVKGLENLVRDVEGSGGDLIVSLADRDAFRVGENIGTTEGTVVARTPLYELIQYKPATEQVHELPLVIFPPWINKFYIMDLKPQNSLIKWIVDQGYTLFVVAWKNPDSSYADTGMDDYVKSYVEVMDRVLDLTDQEKLNVVGYCIAGTTLSLTLSLLKQRGDKRVNSATFFTTLTDFSDQGEFTAYLQDDFVSGIESEVARAGMLSAQLMTRTFSFLRANDLVWGPAIRSYMLGETPPAFDLLFWNGDGTNLPGRMAIEYLRRLCQQNTFVGEGFEALGYRLHVRDVDVPLCAIACETDHIAPAADSWRGIARMAAADKTFILSESGHIAGIINPPSKKKYGHYTSDAGFADGWQAWRAQAQHHEGSWWGRWGDWLAGRSGAMVAARDPGEGFGPAPGEYVHERQ</sequence>
<dbReference type="SUPFAM" id="SSF53474">
    <property type="entry name" value="alpha/beta-Hydrolases"/>
    <property type="match status" value="1"/>
</dbReference>
<dbReference type="PANTHER" id="PTHR36837">
    <property type="entry name" value="POLY(3-HYDROXYALKANOATE) POLYMERASE SUBUNIT PHAC"/>
    <property type="match status" value="1"/>
</dbReference>
<name>A0A368Z2F2_9RHOB</name>
<protein>
    <submittedName>
        <fullName evidence="8">Polyhydroxyalkanoate synthase</fullName>
    </submittedName>
</protein>
<evidence type="ECO:0000256" key="1">
    <source>
        <dbReference type="ARBA" id="ARBA00004496"/>
    </source>
</evidence>
<keyword evidence="3" id="KW-0808">Transferase</keyword>
<dbReference type="Pfam" id="PF00561">
    <property type="entry name" value="Abhydrolase_1"/>
    <property type="match status" value="1"/>
</dbReference>
<evidence type="ECO:0000256" key="2">
    <source>
        <dbReference type="ARBA" id="ARBA00022490"/>
    </source>
</evidence>
<evidence type="ECO:0000259" key="7">
    <source>
        <dbReference type="Pfam" id="PF07167"/>
    </source>
</evidence>
<dbReference type="AlphaFoldDB" id="A0A368Z2F2"/>
<keyword evidence="4" id="KW-0012">Acyltransferase</keyword>
<dbReference type="NCBIfam" id="TIGR01838">
    <property type="entry name" value="PHA_synth_I"/>
    <property type="match status" value="1"/>
</dbReference>
<feature type="domain" description="Poly-beta-hydroxybutyrate polymerase N-terminal" evidence="7">
    <location>
        <begin position="316"/>
        <end position="488"/>
    </location>
</feature>
<dbReference type="PANTHER" id="PTHR36837:SF5">
    <property type="entry name" value="POLY-3-HYDROXYBUTYRATE SYNTHASE"/>
    <property type="match status" value="1"/>
</dbReference>
<dbReference type="InterPro" id="IPR029058">
    <property type="entry name" value="AB_hydrolase_fold"/>
</dbReference>
<dbReference type="GO" id="GO:0042619">
    <property type="term" value="P:poly-hydroxybutyrate biosynthetic process"/>
    <property type="evidence" value="ECO:0007669"/>
    <property type="project" value="InterPro"/>
</dbReference>
<keyword evidence="2" id="KW-0963">Cytoplasm</keyword>
<feature type="compositionally biased region" description="Low complexity" evidence="5">
    <location>
        <begin position="58"/>
        <end position="93"/>
    </location>
</feature>
<feature type="compositionally biased region" description="Pro residues" evidence="5">
    <location>
        <begin position="184"/>
        <end position="196"/>
    </location>
</feature>
<evidence type="ECO:0000256" key="3">
    <source>
        <dbReference type="ARBA" id="ARBA00022679"/>
    </source>
</evidence>
<dbReference type="InterPro" id="IPR010963">
    <property type="entry name" value="PHA_synth_I"/>
</dbReference>
<reference evidence="8 9" key="1">
    <citation type="submission" date="2018-07" db="EMBL/GenBank/DDBJ databases">
        <title>Genomic Encyclopedia of Type Strains, Phase III (KMG-III): the genomes of soil and plant-associated and newly described type strains.</title>
        <authorList>
            <person name="Whitman W."/>
        </authorList>
    </citation>
    <scope>NUCLEOTIDE SEQUENCE [LARGE SCALE GENOMIC DNA]</scope>
    <source>
        <strain evidence="8 9">CECT 8525</strain>
    </source>
</reference>